<keyword evidence="1 3" id="KW-0813">Transport</keyword>
<dbReference type="InterPro" id="IPR006127">
    <property type="entry name" value="ZnuA-like"/>
</dbReference>
<dbReference type="AlphaFoldDB" id="A0A265NB64"/>
<organism evidence="6 7">
    <name type="scientific">Virgibacillus indicus</name>
    <dbReference type="NCBI Taxonomy" id="2024554"/>
    <lineage>
        <taxon>Bacteria</taxon>
        <taxon>Bacillati</taxon>
        <taxon>Bacillota</taxon>
        <taxon>Bacilli</taxon>
        <taxon>Bacillales</taxon>
        <taxon>Bacillaceae</taxon>
        <taxon>Virgibacillus</taxon>
    </lineage>
</organism>
<feature type="signal peptide" evidence="5">
    <location>
        <begin position="1"/>
        <end position="17"/>
    </location>
</feature>
<dbReference type="Gene3D" id="3.40.50.1980">
    <property type="entry name" value="Nitrogenase molybdenum iron protein domain"/>
    <property type="match status" value="2"/>
</dbReference>
<dbReference type="PANTHER" id="PTHR42953">
    <property type="entry name" value="HIGH-AFFINITY ZINC UPTAKE SYSTEM PROTEIN ZNUA-RELATED"/>
    <property type="match status" value="1"/>
</dbReference>
<name>A0A265NB64_9BACI</name>
<proteinExistence type="inferred from homology"/>
<sequence length="315" mass="35489">MKVIQAIFILTILSAIAIGCTPNNKETDNDADLTIYTTVYPIQYAVERIGGDSVAVTSVYPPGVDAHTYEPASKDITAIAKSDAFIYLGAGMEGFAETAAATLAEQDVELIEIGQHEELFHQENESHEHHEDEHNHEGHSHGDHDPHIWIDPHRMLEMSSIIKDELIRLNPEAEEIYNKGFSTLEEDLLDLDEQFTDILESKQNKRILVSHAGYGYWEERYGIEQIPINGLSSSSEPSQKDLVKIIEQAKEHDLNYIIFEQNSSNRVSEIIQDQIDAESLTIHNLSVLTDEDIEQGNDYMSLMKENLNVLDKATD</sequence>
<dbReference type="GO" id="GO:0007155">
    <property type="term" value="P:cell adhesion"/>
    <property type="evidence" value="ECO:0007669"/>
    <property type="project" value="InterPro"/>
</dbReference>
<feature type="region of interest" description="Disordered" evidence="4">
    <location>
        <begin position="123"/>
        <end position="146"/>
    </location>
</feature>
<evidence type="ECO:0000256" key="5">
    <source>
        <dbReference type="SAM" id="SignalP"/>
    </source>
</evidence>
<dbReference type="SUPFAM" id="SSF53807">
    <property type="entry name" value="Helical backbone' metal receptor"/>
    <property type="match status" value="1"/>
</dbReference>
<comment type="caution">
    <text evidence="6">The sequence shown here is derived from an EMBL/GenBank/DDBJ whole genome shotgun (WGS) entry which is preliminary data.</text>
</comment>
<dbReference type="EMBL" id="NPMS01000004">
    <property type="protein sequence ID" value="OZU88694.1"/>
    <property type="molecule type" value="Genomic_DNA"/>
</dbReference>
<dbReference type="PROSITE" id="PS51257">
    <property type="entry name" value="PROKAR_LIPOPROTEIN"/>
    <property type="match status" value="1"/>
</dbReference>
<gene>
    <name evidence="6" type="ORF">CIL03_10420</name>
</gene>
<dbReference type="InterPro" id="IPR050492">
    <property type="entry name" value="Bact_metal-bind_prot9"/>
</dbReference>
<dbReference type="GO" id="GO:0030001">
    <property type="term" value="P:metal ion transport"/>
    <property type="evidence" value="ECO:0007669"/>
    <property type="project" value="InterPro"/>
</dbReference>
<dbReference type="Proteomes" id="UP000216498">
    <property type="component" value="Unassembled WGS sequence"/>
</dbReference>
<dbReference type="PRINTS" id="PR00691">
    <property type="entry name" value="ADHESINB"/>
</dbReference>
<evidence type="ECO:0000256" key="1">
    <source>
        <dbReference type="ARBA" id="ARBA00022448"/>
    </source>
</evidence>
<feature type="chain" id="PRO_5039537145" evidence="5">
    <location>
        <begin position="18"/>
        <end position="315"/>
    </location>
</feature>
<comment type="similarity">
    <text evidence="3">Belongs to the bacterial solute-binding protein 9 family.</text>
</comment>
<evidence type="ECO:0000256" key="2">
    <source>
        <dbReference type="ARBA" id="ARBA00022729"/>
    </source>
</evidence>
<evidence type="ECO:0000313" key="7">
    <source>
        <dbReference type="Proteomes" id="UP000216498"/>
    </source>
</evidence>
<accession>A0A265NB64</accession>
<keyword evidence="2 5" id="KW-0732">Signal</keyword>
<dbReference type="PRINTS" id="PR00690">
    <property type="entry name" value="ADHESNFAMILY"/>
</dbReference>
<dbReference type="InterPro" id="IPR006129">
    <property type="entry name" value="AdhesinB"/>
</dbReference>
<dbReference type="Pfam" id="PF01297">
    <property type="entry name" value="ZnuA"/>
    <property type="match status" value="1"/>
</dbReference>
<dbReference type="RefSeq" id="WP_094885786.1">
    <property type="nucleotide sequence ID" value="NZ_NPMS01000004.1"/>
</dbReference>
<dbReference type="PANTHER" id="PTHR42953:SF8">
    <property type="entry name" value="ZINT DOMAIN-CONTAINING PROTEIN"/>
    <property type="match status" value="1"/>
</dbReference>
<reference evidence="6 7" key="1">
    <citation type="submission" date="2017-08" db="EMBL/GenBank/DDBJ databases">
        <title>Virgibacillus indicus sp. nov. and Virgibacillus profoundi sp. nov, two moderately halophilic bacteria isolated from marine sediment by using the Microfluidic Streak Plate.</title>
        <authorList>
            <person name="Xu B."/>
            <person name="Hu B."/>
            <person name="Wang J."/>
            <person name="Zhu Y."/>
            <person name="Huang L."/>
            <person name="Du W."/>
            <person name="Huang Y."/>
        </authorList>
    </citation>
    <scope>NUCLEOTIDE SEQUENCE [LARGE SCALE GENOMIC DNA]</scope>
    <source>
        <strain evidence="6 7">IO3-P2-C2</strain>
    </source>
</reference>
<dbReference type="GO" id="GO:0046872">
    <property type="term" value="F:metal ion binding"/>
    <property type="evidence" value="ECO:0007669"/>
    <property type="project" value="InterPro"/>
</dbReference>
<keyword evidence="7" id="KW-1185">Reference proteome</keyword>
<dbReference type="OrthoDB" id="9810636at2"/>
<evidence type="ECO:0000256" key="3">
    <source>
        <dbReference type="RuleBase" id="RU003512"/>
    </source>
</evidence>
<dbReference type="InterPro" id="IPR006128">
    <property type="entry name" value="Lipoprotein_PsaA-like"/>
</dbReference>
<evidence type="ECO:0000256" key="4">
    <source>
        <dbReference type="SAM" id="MobiDB-lite"/>
    </source>
</evidence>
<evidence type="ECO:0000313" key="6">
    <source>
        <dbReference type="EMBL" id="OZU88694.1"/>
    </source>
</evidence>
<protein>
    <submittedName>
        <fullName evidence="6">Adhesin</fullName>
    </submittedName>
</protein>